<feature type="domain" description="Methyltransferase" evidence="2">
    <location>
        <begin position="133"/>
        <end position="347"/>
    </location>
</feature>
<sequence>MIPKKPLPFNGDFSSPDEYIDELLKFVRTSETFQILCGGVHILDFFTIEPGLFHYAIPKEWHSFILSCSLMEFLDLLMRDDLDNLNFDGVQPPESFIEYVRTVRNLSLGRSFTPPTEKLPALPRSVAIGMNVKKNHEVTNFADYLSRLSDDIREQYGNEISHYVDFGSGQNYLGRAMASEPYNRHVVAVEGRENNVNAAKGLDMSSGLAVKPKVMRNKKLWTKILEARGPDAQDDPEALAKAIRDVAGDEAFEFKPVKELEGEYTLEKGKGSVQYISGRLDSGELGEVIAQINTESDPEADKKDLNLMAMSIHSCGNLSHFGIRSLVLNPDIRAVAIVGCCYNLMTEKLGPPTYKHAFLRPTLQAVNGRLVRESDKHDPQGFPMSQRFSTHQGDGVRLNITARMMACQAPQNWTEKESAGFFSRHFYRAVLQKIFLDRGVVRKIRHGDSQGEPRDADTAPSAQDDSESPFDISTNPVIIGSLRKSCYGTFKSYVRGAVEKLTTNTDYKQYTEVMQEKMGGITDEEIEQYEAQYLPRKKELCAIWSLMAFSAMAVESLIVSDRWTFLKEHDDLVRHAWVETVFDYGLSPRNLVVVGVKR</sequence>
<dbReference type="eggNOG" id="KOG2651">
    <property type="taxonomic scope" value="Eukaryota"/>
</dbReference>
<evidence type="ECO:0000256" key="1">
    <source>
        <dbReference type="SAM" id="MobiDB-lite"/>
    </source>
</evidence>
<dbReference type="AlphaFoldDB" id="A0A1C3YLA0"/>
<reference evidence="4" key="2">
    <citation type="journal article" date="2010" name="Nature">
        <title>Comparative genomics reveals mobile pathogenicity chromosomes in Fusarium.</title>
        <authorList>
            <person name="Ma L.J."/>
            <person name="van der Does H.C."/>
            <person name="Borkovich K.A."/>
            <person name="Coleman J.J."/>
            <person name="Daboussi M.J."/>
            <person name="Di Pietro A."/>
            <person name="Dufresne M."/>
            <person name="Freitag M."/>
            <person name="Grabherr M."/>
            <person name="Henrissat B."/>
            <person name="Houterman P.M."/>
            <person name="Kang S."/>
            <person name="Shim W.B."/>
            <person name="Woloshuk C."/>
            <person name="Xie X."/>
            <person name="Xu J.R."/>
            <person name="Antoniw J."/>
            <person name="Baker S.E."/>
            <person name="Bluhm B.H."/>
            <person name="Breakspear A."/>
            <person name="Brown D.W."/>
            <person name="Butchko R.A."/>
            <person name="Chapman S."/>
            <person name="Coulson R."/>
            <person name="Coutinho P.M."/>
            <person name="Danchin E.G."/>
            <person name="Diener A."/>
            <person name="Gale L.R."/>
            <person name="Gardiner D.M."/>
            <person name="Goff S."/>
            <person name="Hammond-Kosack K.E."/>
            <person name="Hilburn K."/>
            <person name="Hua-Van A."/>
            <person name="Jonkers W."/>
            <person name="Kazan K."/>
            <person name="Kodira C.D."/>
            <person name="Koehrsen M."/>
            <person name="Kumar L."/>
            <person name="Lee Y.H."/>
            <person name="Li L."/>
            <person name="Manners J.M."/>
            <person name="Miranda-Saavedra D."/>
            <person name="Mukherjee M."/>
            <person name="Park G."/>
            <person name="Park J."/>
            <person name="Park S.Y."/>
            <person name="Proctor R.H."/>
            <person name="Regev A."/>
            <person name="Ruiz-Roldan M.C."/>
            <person name="Sain D."/>
            <person name="Sakthikumar S."/>
            <person name="Sykes S."/>
            <person name="Schwartz D.C."/>
            <person name="Turgeon B.G."/>
            <person name="Wapinski I."/>
            <person name="Yoder O."/>
            <person name="Young S."/>
            <person name="Zeng Q."/>
            <person name="Zhou S."/>
            <person name="Galagan J."/>
            <person name="Cuomo C.A."/>
            <person name="Kistler H.C."/>
            <person name="Rep M."/>
        </authorList>
    </citation>
    <scope>GENOME REANNOTATION</scope>
    <source>
        <strain evidence="4">ATCC MYA-4620 / CBS 123657 / FGSC 9075 / NRRL 31084 / PH-1</strain>
    </source>
</reference>
<proteinExistence type="predicted"/>
<keyword evidence="4" id="KW-1185">Reference proteome</keyword>
<evidence type="ECO:0000259" key="2">
    <source>
        <dbReference type="Pfam" id="PF13679"/>
    </source>
</evidence>
<organism evidence="3 4">
    <name type="scientific">Gibberella zeae (strain ATCC MYA-4620 / CBS 123657 / FGSC 9075 / NRRL 31084 / PH-1)</name>
    <name type="common">Wheat head blight fungus</name>
    <name type="synonym">Fusarium graminearum</name>
    <dbReference type="NCBI Taxonomy" id="229533"/>
    <lineage>
        <taxon>Eukaryota</taxon>
        <taxon>Fungi</taxon>
        <taxon>Dikarya</taxon>
        <taxon>Ascomycota</taxon>
        <taxon>Pezizomycotina</taxon>
        <taxon>Sordariomycetes</taxon>
        <taxon>Hypocreomycetidae</taxon>
        <taxon>Hypocreales</taxon>
        <taxon>Nectriaceae</taxon>
        <taxon>Fusarium</taxon>
    </lineage>
</organism>
<evidence type="ECO:0000313" key="4">
    <source>
        <dbReference type="Proteomes" id="UP000070720"/>
    </source>
</evidence>
<feature type="compositionally biased region" description="Basic and acidic residues" evidence="1">
    <location>
        <begin position="446"/>
        <end position="457"/>
    </location>
</feature>
<dbReference type="VEuPathDB" id="FungiDB:FGRAMPH1_01G23729"/>
<dbReference type="STRING" id="229533.A0A1C3YLA0"/>
<name>A0A1C3YLA0_GIBZE</name>
<dbReference type="InParanoid" id="A0A1C3YLA0"/>
<dbReference type="EMBL" id="HG970335">
    <property type="protein sequence ID" value="SCB65163.1"/>
    <property type="molecule type" value="Genomic_DNA"/>
</dbReference>
<dbReference type="PANTHER" id="PTHR12496">
    <property type="entry name" value="CGI-41 METHYLTRANSFERASE"/>
    <property type="match status" value="1"/>
</dbReference>
<dbReference type="InterPro" id="IPR025714">
    <property type="entry name" value="Methyltranfer_dom"/>
</dbReference>
<reference evidence="3 4" key="3">
    <citation type="journal article" date="2015" name="BMC Genomics">
        <title>The completed genome sequence of the pathogenic ascomycete fungus Fusarium graminearum.</title>
        <authorList>
            <person name="King R."/>
            <person name="Urban M."/>
            <person name="Hammond-Kosack M.C."/>
            <person name="Hassani-Pak K."/>
            <person name="Hammond-Kosack K.E."/>
        </authorList>
    </citation>
    <scope>NUCLEOTIDE SEQUENCE [LARGE SCALE GENOMIC DNA]</scope>
    <source>
        <strain evidence="4">ATCC MYA-4620 / CBS 123657 / FGSC 9075 / NRRL 31084 / PH-1</strain>
    </source>
</reference>
<protein>
    <submittedName>
        <fullName evidence="3">Chromosome 4, complete genome</fullName>
    </submittedName>
</protein>
<evidence type="ECO:0000313" key="3">
    <source>
        <dbReference type="EMBL" id="SCB65163.1"/>
    </source>
</evidence>
<dbReference type="PANTHER" id="PTHR12496:SF0">
    <property type="entry name" value="METHYLTRANSFERASE DOMAIN-CONTAINING PROTEIN"/>
    <property type="match status" value="1"/>
</dbReference>
<feature type="region of interest" description="Disordered" evidence="1">
    <location>
        <begin position="446"/>
        <end position="472"/>
    </location>
</feature>
<accession>A0A1C3YLA0</accession>
<gene>
    <name evidence="3" type="ORF">FGRAMPH1_01T23729</name>
</gene>
<dbReference type="Pfam" id="PF13679">
    <property type="entry name" value="Methyltransf_32"/>
    <property type="match status" value="1"/>
</dbReference>
<dbReference type="InterPro" id="IPR052220">
    <property type="entry name" value="METTL25"/>
</dbReference>
<dbReference type="Proteomes" id="UP000070720">
    <property type="component" value="Chromosome 4"/>
</dbReference>
<reference evidence="4" key="1">
    <citation type="journal article" date="2007" name="Science">
        <title>The Fusarium graminearum genome reveals a link between localized polymorphism and pathogen specialization.</title>
        <authorList>
            <person name="Cuomo C.A."/>
            <person name="Gueldener U."/>
            <person name="Xu J.-R."/>
            <person name="Trail F."/>
            <person name="Turgeon B.G."/>
            <person name="Di Pietro A."/>
            <person name="Walton J.D."/>
            <person name="Ma L.-J."/>
            <person name="Baker S.E."/>
            <person name="Rep M."/>
            <person name="Adam G."/>
            <person name="Antoniw J."/>
            <person name="Baldwin T."/>
            <person name="Calvo S.E."/>
            <person name="Chang Y.-L."/>
            <person name="DeCaprio D."/>
            <person name="Gale L.R."/>
            <person name="Gnerre S."/>
            <person name="Goswami R.S."/>
            <person name="Hammond-Kosack K."/>
            <person name="Harris L.J."/>
            <person name="Hilburn K."/>
            <person name="Kennell J.C."/>
            <person name="Kroken S."/>
            <person name="Magnuson J.K."/>
            <person name="Mannhaupt G."/>
            <person name="Mauceli E.W."/>
            <person name="Mewes H.-W."/>
            <person name="Mitterbauer R."/>
            <person name="Muehlbauer G."/>
            <person name="Muensterkoetter M."/>
            <person name="Nelson D."/>
            <person name="O'Donnell K."/>
            <person name="Ouellet T."/>
            <person name="Qi W."/>
            <person name="Quesneville H."/>
            <person name="Roncero M.I.G."/>
            <person name="Seong K.-Y."/>
            <person name="Tetko I.V."/>
            <person name="Urban M."/>
            <person name="Waalwijk C."/>
            <person name="Ward T.J."/>
            <person name="Yao J."/>
            <person name="Birren B.W."/>
            <person name="Kistler H.C."/>
        </authorList>
    </citation>
    <scope>NUCLEOTIDE SEQUENCE [LARGE SCALE GENOMIC DNA]</scope>
    <source>
        <strain evidence="4">ATCC MYA-4620 / CBS 123657 / FGSC 9075 / NRRL 31084 / PH-1</strain>
    </source>
</reference>